<organism evidence="1 2">
    <name type="scientific">Micromonospora marina</name>
    <dbReference type="NCBI Taxonomy" id="307120"/>
    <lineage>
        <taxon>Bacteria</taxon>
        <taxon>Bacillati</taxon>
        <taxon>Actinomycetota</taxon>
        <taxon>Actinomycetes</taxon>
        <taxon>Micromonosporales</taxon>
        <taxon>Micromonosporaceae</taxon>
        <taxon>Micromonospora</taxon>
    </lineage>
</organism>
<protein>
    <submittedName>
        <fullName evidence="1">Nucleotidyltransferase</fullName>
    </submittedName>
</protein>
<evidence type="ECO:0000313" key="2">
    <source>
        <dbReference type="Proteomes" id="UP000198551"/>
    </source>
</evidence>
<accession>A0A1C5A221</accession>
<dbReference type="GO" id="GO:0016740">
    <property type="term" value="F:transferase activity"/>
    <property type="evidence" value="ECO:0007669"/>
    <property type="project" value="UniProtKB-KW"/>
</dbReference>
<keyword evidence="1" id="KW-0808">Transferase</keyword>
<gene>
    <name evidence="1" type="ORF">GA0070215_12354</name>
</gene>
<name>A0A1C5A221_9ACTN</name>
<reference evidence="2" key="1">
    <citation type="submission" date="2016-06" db="EMBL/GenBank/DDBJ databases">
        <authorList>
            <person name="Varghese N."/>
        </authorList>
    </citation>
    <scope>NUCLEOTIDE SEQUENCE [LARGE SCALE GENOMIC DNA]</scope>
    <source>
        <strain evidence="2">DSM 45555</strain>
    </source>
</reference>
<proteinExistence type="predicted"/>
<dbReference type="EMBL" id="FMCV01000023">
    <property type="protein sequence ID" value="SCF39263.1"/>
    <property type="molecule type" value="Genomic_DNA"/>
</dbReference>
<dbReference type="AlphaFoldDB" id="A0A1C5A221"/>
<dbReference type="RefSeq" id="WP_091049518.1">
    <property type="nucleotide sequence ID" value="NZ_FMCV01000023.1"/>
</dbReference>
<sequence>MSGLGDADLLVAARSALLDALEALREHADAVVVVGAQAIYLHTGAAPIALAEATKDCDLALDARALPQEPLLEEAMRAAGFHLDVQAHQPGAWLNPKGIPVDLMVPEALAGGSSRRAANIPPHSKSAARRAVGLEAAVVDHDAVEIHALAPGDNRVYTANVAGPAALLVAKLHKIGERQETPRRLVDKDAHDIYRLLVAVPTEQLAAKLRELRADDLAGQVTDQAMGFVANLFAAGPDALGSVMAGRAEEGIGDPPVVSAAASALAEDLLASVG</sequence>
<dbReference type="Proteomes" id="UP000198551">
    <property type="component" value="Unassembled WGS sequence"/>
</dbReference>
<evidence type="ECO:0000313" key="1">
    <source>
        <dbReference type="EMBL" id="SCF39263.1"/>
    </source>
</evidence>
<keyword evidence="2" id="KW-1185">Reference proteome</keyword>